<dbReference type="EMBL" id="CAFBMK010000514">
    <property type="protein sequence ID" value="CAB4962396.1"/>
    <property type="molecule type" value="Genomic_DNA"/>
</dbReference>
<reference evidence="2" key="1">
    <citation type="submission" date="2020-05" db="EMBL/GenBank/DDBJ databases">
        <authorList>
            <person name="Chiriac C."/>
            <person name="Salcher M."/>
            <person name="Ghai R."/>
            <person name="Kavagutti S V."/>
        </authorList>
    </citation>
    <scope>NUCLEOTIDE SEQUENCE</scope>
</reference>
<proteinExistence type="predicted"/>
<protein>
    <submittedName>
        <fullName evidence="2">Unannotated protein</fullName>
    </submittedName>
</protein>
<dbReference type="AlphaFoldDB" id="A0A6J7L2M0"/>
<evidence type="ECO:0000313" key="2">
    <source>
        <dbReference type="EMBL" id="CAB4962396.1"/>
    </source>
</evidence>
<name>A0A6J7L2M0_9ZZZZ</name>
<evidence type="ECO:0000256" key="1">
    <source>
        <dbReference type="SAM" id="MobiDB-lite"/>
    </source>
</evidence>
<feature type="region of interest" description="Disordered" evidence="1">
    <location>
        <begin position="68"/>
        <end position="88"/>
    </location>
</feature>
<organism evidence="2">
    <name type="scientific">freshwater metagenome</name>
    <dbReference type="NCBI Taxonomy" id="449393"/>
    <lineage>
        <taxon>unclassified sequences</taxon>
        <taxon>metagenomes</taxon>
        <taxon>ecological metagenomes</taxon>
    </lineage>
</organism>
<gene>
    <name evidence="2" type="ORF">UFOPK3564_04152</name>
</gene>
<accession>A0A6J7L2M0</accession>
<sequence>MELAVEREAPVRGGVDRGVLLAAVGARDRDGAGEQVDPELHGGPPGPRDGGAVERLGAGGDVRVAAEDGPLLRQQDHGGPRGGGAADEAVRGLLRRVDVGGGEELDDGGAHGISVDGAGGRTAR</sequence>
<feature type="region of interest" description="Disordered" evidence="1">
    <location>
        <begin position="100"/>
        <end position="124"/>
    </location>
</feature>
<feature type="region of interest" description="Disordered" evidence="1">
    <location>
        <begin position="26"/>
        <end position="55"/>
    </location>
</feature>